<dbReference type="Proteomes" id="UP000076738">
    <property type="component" value="Unassembled WGS sequence"/>
</dbReference>
<dbReference type="AlphaFoldDB" id="A0A167JW65"/>
<name>A0A167JW65_CALVF</name>
<accession>A0A167JW65</accession>
<reference evidence="1 2" key="1">
    <citation type="journal article" date="2016" name="Mol. Biol. Evol.">
        <title>Comparative Genomics of Early-Diverging Mushroom-Forming Fungi Provides Insights into the Origins of Lignocellulose Decay Capabilities.</title>
        <authorList>
            <person name="Nagy L.G."/>
            <person name="Riley R."/>
            <person name="Tritt A."/>
            <person name="Adam C."/>
            <person name="Daum C."/>
            <person name="Floudas D."/>
            <person name="Sun H."/>
            <person name="Yadav J.S."/>
            <person name="Pangilinan J."/>
            <person name="Larsson K.H."/>
            <person name="Matsuura K."/>
            <person name="Barry K."/>
            <person name="Labutti K."/>
            <person name="Kuo R."/>
            <person name="Ohm R.A."/>
            <person name="Bhattacharya S.S."/>
            <person name="Shirouzu T."/>
            <person name="Yoshinaga Y."/>
            <person name="Martin F.M."/>
            <person name="Grigoriev I.V."/>
            <person name="Hibbett D.S."/>
        </authorList>
    </citation>
    <scope>NUCLEOTIDE SEQUENCE [LARGE SCALE GENOMIC DNA]</scope>
    <source>
        <strain evidence="1 2">TUFC12733</strain>
    </source>
</reference>
<evidence type="ECO:0000313" key="1">
    <source>
        <dbReference type="EMBL" id="KZO93983.1"/>
    </source>
</evidence>
<dbReference type="EMBL" id="KV417297">
    <property type="protein sequence ID" value="KZO93983.1"/>
    <property type="molecule type" value="Genomic_DNA"/>
</dbReference>
<sequence length="72" mass="7912">MTWESLRLRFWGRRRLALLRTLGITSVMVTIALTDGPPALSSLPDVMGRTCPGFRLGAGRGAEEMSVNIHNT</sequence>
<gene>
    <name evidence="1" type="ORF">CALVIDRAFT_539356</name>
</gene>
<organism evidence="1 2">
    <name type="scientific">Calocera viscosa (strain TUFC12733)</name>
    <dbReference type="NCBI Taxonomy" id="1330018"/>
    <lineage>
        <taxon>Eukaryota</taxon>
        <taxon>Fungi</taxon>
        <taxon>Dikarya</taxon>
        <taxon>Basidiomycota</taxon>
        <taxon>Agaricomycotina</taxon>
        <taxon>Dacrymycetes</taxon>
        <taxon>Dacrymycetales</taxon>
        <taxon>Dacrymycetaceae</taxon>
        <taxon>Calocera</taxon>
    </lineage>
</organism>
<protein>
    <submittedName>
        <fullName evidence="1">Uncharacterized protein</fullName>
    </submittedName>
</protein>
<evidence type="ECO:0000313" key="2">
    <source>
        <dbReference type="Proteomes" id="UP000076738"/>
    </source>
</evidence>
<keyword evidence="2" id="KW-1185">Reference proteome</keyword>
<proteinExistence type="predicted"/>